<name>A0A399RSL2_9PROT</name>
<evidence type="ECO:0000256" key="1">
    <source>
        <dbReference type="SAM" id="SignalP"/>
    </source>
</evidence>
<dbReference type="AlphaFoldDB" id="A0A399RSL2"/>
<accession>A0A399RSL2</accession>
<keyword evidence="4" id="KW-1185">Reference proteome</keyword>
<organism evidence="3 4">
    <name type="scientific">Henriciella mobilis</name>
    <dbReference type="NCBI Taxonomy" id="2305467"/>
    <lineage>
        <taxon>Bacteria</taxon>
        <taxon>Pseudomonadati</taxon>
        <taxon>Pseudomonadota</taxon>
        <taxon>Alphaproteobacteria</taxon>
        <taxon>Hyphomonadales</taxon>
        <taxon>Hyphomonadaceae</taxon>
        <taxon>Henriciella</taxon>
    </lineage>
</organism>
<dbReference type="Pfam" id="PF00144">
    <property type="entry name" value="Beta-lactamase"/>
    <property type="match status" value="1"/>
</dbReference>
<comment type="caution">
    <text evidence="3">The sequence shown here is derived from an EMBL/GenBank/DDBJ whole genome shotgun (WGS) entry which is preliminary data.</text>
</comment>
<dbReference type="PANTHER" id="PTHR46825">
    <property type="entry name" value="D-ALANYL-D-ALANINE-CARBOXYPEPTIDASE/ENDOPEPTIDASE AMPH"/>
    <property type="match status" value="1"/>
</dbReference>
<sequence>MRRLLLSFSFAILAGFASAEPVDPDWLQAEVDASRERAGLVALGAAVIAVGDTPSIAVSGETAKGSGEPAAPGDAWHIGSNSKALTALLYARLVEEGLANWGATLPDLFPGMADDMDPAWQDTTIEDLFAHRSGIGQLGAIWLIARHNDTASLPEQRLETVRSRLRKPPEGEPGTYEYSNVNYIVAGAAIEGILGMSWEDAMEAYVFNADGSDWSQGWGAGAPQSGLQGHKRSMFGGLKPAGRGPGADNPQALGPAGTLHVPLASHAQLLLEFVDEDSSFITPDMRDHLLAPWPDESADYAMGWAIMEDDELGRIYWHNGSNTMWLSRVALIPSLDAVIIVNASEFNDTSKDTTQALLDTVKDRLAASAD</sequence>
<feature type="domain" description="Beta-lactamase-related" evidence="2">
    <location>
        <begin position="42"/>
        <end position="353"/>
    </location>
</feature>
<feature type="chain" id="PRO_5017463826" evidence="1">
    <location>
        <begin position="20"/>
        <end position="370"/>
    </location>
</feature>
<evidence type="ECO:0000313" key="3">
    <source>
        <dbReference type="EMBL" id="RIJ32485.1"/>
    </source>
</evidence>
<keyword evidence="1" id="KW-0732">Signal</keyword>
<dbReference type="InterPro" id="IPR050491">
    <property type="entry name" value="AmpC-like"/>
</dbReference>
<dbReference type="GO" id="GO:0016787">
    <property type="term" value="F:hydrolase activity"/>
    <property type="evidence" value="ECO:0007669"/>
    <property type="project" value="UniProtKB-KW"/>
</dbReference>
<dbReference type="EMBL" id="QWFX01000005">
    <property type="protein sequence ID" value="RIJ32485.1"/>
    <property type="molecule type" value="Genomic_DNA"/>
</dbReference>
<proteinExistence type="predicted"/>
<keyword evidence="3" id="KW-0378">Hydrolase</keyword>
<evidence type="ECO:0000313" key="4">
    <source>
        <dbReference type="Proteomes" id="UP000266385"/>
    </source>
</evidence>
<dbReference type="Gene3D" id="3.40.710.10">
    <property type="entry name" value="DD-peptidase/beta-lactamase superfamily"/>
    <property type="match status" value="1"/>
</dbReference>
<feature type="signal peptide" evidence="1">
    <location>
        <begin position="1"/>
        <end position="19"/>
    </location>
</feature>
<gene>
    <name evidence="3" type="ORF">D1223_01110</name>
</gene>
<protein>
    <submittedName>
        <fullName evidence="3">Class A beta-lactamase-related serine hydrolase</fullName>
    </submittedName>
</protein>
<dbReference type="Proteomes" id="UP000266385">
    <property type="component" value="Unassembled WGS sequence"/>
</dbReference>
<evidence type="ECO:0000259" key="2">
    <source>
        <dbReference type="Pfam" id="PF00144"/>
    </source>
</evidence>
<dbReference type="InterPro" id="IPR001466">
    <property type="entry name" value="Beta-lactam-related"/>
</dbReference>
<dbReference type="RefSeq" id="WP_119374566.1">
    <property type="nucleotide sequence ID" value="NZ_QWFX01000005.1"/>
</dbReference>
<reference evidence="3 4" key="1">
    <citation type="submission" date="2018-08" db="EMBL/GenBank/DDBJ databases">
        <title>Henriciella mobilis sp. nov., isolated from seawater.</title>
        <authorList>
            <person name="Cheng H."/>
            <person name="Wu Y.-H."/>
            <person name="Xu X.-W."/>
            <person name="Guo L.-L."/>
        </authorList>
    </citation>
    <scope>NUCLEOTIDE SEQUENCE [LARGE SCALE GENOMIC DNA]</scope>
    <source>
        <strain evidence="3 4">JN25</strain>
    </source>
</reference>
<dbReference type="SUPFAM" id="SSF56601">
    <property type="entry name" value="beta-lactamase/transpeptidase-like"/>
    <property type="match status" value="1"/>
</dbReference>
<dbReference type="PANTHER" id="PTHR46825:SF9">
    <property type="entry name" value="BETA-LACTAMASE-RELATED DOMAIN-CONTAINING PROTEIN"/>
    <property type="match status" value="1"/>
</dbReference>
<dbReference type="InterPro" id="IPR012338">
    <property type="entry name" value="Beta-lactam/transpept-like"/>
</dbReference>
<dbReference type="OrthoDB" id="5377431at2"/>